<protein>
    <recommendedName>
        <fullName evidence="5">Protein kinase domain-containing protein</fullName>
    </recommendedName>
</protein>
<dbReference type="GO" id="GO:0004672">
    <property type="term" value="F:protein kinase activity"/>
    <property type="evidence" value="ECO:0007669"/>
    <property type="project" value="InterPro"/>
</dbReference>
<evidence type="ECO:0000313" key="7">
    <source>
        <dbReference type="Proteomes" id="UP000760860"/>
    </source>
</evidence>
<dbReference type="VEuPathDB" id="FungiDB:PC110_g6934"/>
<dbReference type="Pfam" id="PF07714">
    <property type="entry name" value="PK_Tyr_Ser-Thr"/>
    <property type="match status" value="1"/>
</dbReference>
<evidence type="ECO:0000256" key="2">
    <source>
        <dbReference type="ARBA" id="ARBA00022840"/>
    </source>
</evidence>
<dbReference type="PROSITE" id="PS50011">
    <property type="entry name" value="PROTEIN_KINASE_DOM"/>
    <property type="match status" value="1"/>
</dbReference>
<comment type="caution">
    <text evidence="6">The sequence shown here is derived from an EMBL/GenBank/DDBJ whole genome shotgun (WGS) entry which is preliminary data.</text>
</comment>
<organism evidence="6 7">
    <name type="scientific">Phytophthora cactorum</name>
    <dbReference type="NCBI Taxonomy" id="29920"/>
    <lineage>
        <taxon>Eukaryota</taxon>
        <taxon>Sar</taxon>
        <taxon>Stramenopiles</taxon>
        <taxon>Oomycota</taxon>
        <taxon>Peronosporomycetes</taxon>
        <taxon>Peronosporales</taxon>
        <taxon>Peronosporaceae</taxon>
        <taxon>Phytophthora</taxon>
    </lineage>
</organism>
<feature type="region of interest" description="Disordered" evidence="4">
    <location>
        <begin position="120"/>
        <end position="166"/>
    </location>
</feature>
<dbReference type="EMBL" id="RCMV01000291">
    <property type="protein sequence ID" value="KAG3219865.1"/>
    <property type="molecule type" value="Genomic_DNA"/>
</dbReference>
<keyword evidence="1 3" id="KW-0547">Nucleotide-binding</keyword>
<gene>
    <name evidence="6" type="ORF">PC129_g9348</name>
</gene>
<reference evidence="6" key="1">
    <citation type="submission" date="2018-05" db="EMBL/GenBank/DDBJ databases">
        <title>Effector identification in a new, highly contiguous assembly of the strawberry crown rot pathogen Phytophthora cactorum.</title>
        <authorList>
            <person name="Armitage A.D."/>
            <person name="Nellist C.F."/>
            <person name="Bates H."/>
            <person name="Vickerstaff R.J."/>
            <person name="Harrison R.J."/>
        </authorList>
    </citation>
    <scope>NUCLEOTIDE SEQUENCE</scope>
    <source>
        <strain evidence="6">P421</strain>
    </source>
</reference>
<feature type="binding site" evidence="3">
    <location>
        <position position="322"/>
    </location>
    <ligand>
        <name>ATP</name>
        <dbReference type="ChEBI" id="CHEBI:30616"/>
    </ligand>
</feature>
<dbReference type="Proteomes" id="UP000760860">
    <property type="component" value="Unassembled WGS sequence"/>
</dbReference>
<dbReference type="InterPro" id="IPR001245">
    <property type="entry name" value="Ser-Thr/Tyr_kinase_cat_dom"/>
</dbReference>
<dbReference type="PANTHER" id="PTHR24418">
    <property type="entry name" value="TYROSINE-PROTEIN KINASE"/>
    <property type="match status" value="1"/>
</dbReference>
<accession>A0A8T1I3Z1</accession>
<keyword evidence="2 3" id="KW-0067">ATP-binding</keyword>
<feature type="compositionally biased region" description="Polar residues" evidence="4">
    <location>
        <begin position="120"/>
        <end position="130"/>
    </location>
</feature>
<evidence type="ECO:0000256" key="1">
    <source>
        <dbReference type="ARBA" id="ARBA00022741"/>
    </source>
</evidence>
<evidence type="ECO:0000313" key="6">
    <source>
        <dbReference type="EMBL" id="KAG3219865.1"/>
    </source>
</evidence>
<dbReference type="InterPro" id="IPR017441">
    <property type="entry name" value="Protein_kinase_ATP_BS"/>
</dbReference>
<dbReference type="AlphaFoldDB" id="A0A8T1I3Z1"/>
<dbReference type="SUPFAM" id="SSF56112">
    <property type="entry name" value="Protein kinase-like (PK-like)"/>
    <property type="match status" value="1"/>
</dbReference>
<sequence>MAQLSRRSQSKDPPADLWFDLERSVRWRMRRCEVVMEALDMKLKLKAEFLVWNCSAKFLRNPTLVCVGAVEVHLVCPRTSSEEAWIAGKDPAVPFGPFLLLWQTELPLSLLHRKQHIYSSKNPAQTTRGSQDGRRPHGTCELRRDNAQGGASVSPPAEKKSSPTIQTDARILRRTPLLERLAGGETVAYTFGELNSKMDGIFVGVGLLDSSPRDQWKEDWSRGSRRMDMYTSTTEDQAGRLADLMQATLERLRVDLRLETRVITSETVSALQPASILSIFRWFIPERDVEIVEGEPIGTGTYGTVNRGIWRCRGTARNVIVKSLFEQSAGSGTSFLKQLQFWYELPKHPNIIRLFGGSHLAQKPFFVCEDASGGNIFQFFGKEENQGLFWSTFLQVAQGLKVLHDHHIVHDGLKSGNILLAKNNTPKISDFDCSHIRTMSASFSRETENAKEEAVRWKPREKLVEGDNLIPQFKSDVYSLGMCIIEAKTQLPPFGMDVISDDEVMEKVIRGESYQRPEEVSDREWDVISRLIAPDINQRPSVVEAIELIRRLAQPTKVGV</sequence>
<proteinExistence type="predicted"/>
<evidence type="ECO:0000256" key="4">
    <source>
        <dbReference type="SAM" id="MobiDB-lite"/>
    </source>
</evidence>
<dbReference type="InterPro" id="IPR011009">
    <property type="entry name" value="Kinase-like_dom_sf"/>
</dbReference>
<dbReference type="GO" id="GO:0005524">
    <property type="term" value="F:ATP binding"/>
    <property type="evidence" value="ECO:0007669"/>
    <property type="project" value="UniProtKB-UniRule"/>
</dbReference>
<dbReference type="Gene3D" id="1.10.510.10">
    <property type="entry name" value="Transferase(Phosphotransferase) domain 1"/>
    <property type="match status" value="1"/>
</dbReference>
<feature type="compositionally biased region" description="Basic and acidic residues" evidence="4">
    <location>
        <begin position="131"/>
        <end position="146"/>
    </location>
</feature>
<dbReference type="PROSITE" id="PS00107">
    <property type="entry name" value="PROTEIN_KINASE_ATP"/>
    <property type="match status" value="1"/>
</dbReference>
<dbReference type="InterPro" id="IPR050198">
    <property type="entry name" value="Non-receptor_tyrosine_kinases"/>
</dbReference>
<evidence type="ECO:0000259" key="5">
    <source>
        <dbReference type="PROSITE" id="PS50011"/>
    </source>
</evidence>
<evidence type="ECO:0000256" key="3">
    <source>
        <dbReference type="PROSITE-ProRule" id="PRU10141"/>
    </source>
</evidence>
<feature type="domain" description="Protein kinase" evidence="5">
    <location>
        <begin position="291"/>
        <end position="552"/>
    </location>
</feature>
<name>A0A8T1I3Z1_9STRA</name>
<dbReference type="InterPro" id="IPR000719">
    <property type="entry name" value="Prot_kinase_dom"/>
</dbReference>